<keyword evidence="1 3" id="KW-0808">Transferase</keyword>
<evidence type="ECO:0000313" key="5">
    <source>
        <dbReference type="EMBL" id="NJP38213.1"/>
    </source>
</evidence>
<dbReference type="GO" id="GO:0033819">
    <property type="term" value="F:lipoyl(octanoyl) transferase activity"/>
    <property type="evidence" value="ECO:0007669"/>
    <property type="project" value="InterPro"/>
</dbReference>
<dbReference type="Pfam" id="PF21948">
    <property type="entry name" value="LplA-B_cat"/>
    <property type="match status" value="1"/>
</dbReference>
<sequence length="243" mass="27534">MDDTLCEAASSRENSGFVRTWVHDRTIVLGIQDSRLPSIEKGIAQLMDEGYHVIVRNSGGLAVVLDAGIYNISLILPEERGLTIDRGYETMVALTRRLFPELGTRIADGEIPASYCPGRFDLSVDGRKFAGISQRRIRGGIAVQIYLAVSGSGAERASVIRRFYDTAARGGDVRYSYPSIRPQDMASLAELMEKPLTNEDVTRRLHDTLGRGRLPEFEWSEHEEERYRYHLERMKKRNERLSR</sequence>
<dbReference type="AlphaFoldDB" id="A0A969TU04"/>
<feature type="domain" description="BPL/LPL catalytic" evidence="4">
    <location>
        <begin position="12"/>
        <end position="196"/>
    </location>
</feature>
<dbReference type="InterPro" id="IPR004143">
    <property type="entry name" value="BPL_LPL_catalytic"/>
</dbReference>
<keyword evidence="6" id="KW-1185">Reference proteome</keyword>
<dbReference type="GO" id="GO:0009249">
    <property type="term" value="P:protein lipoylation"/>
    <property type="evidence" value="ECO:0007669"/>
    <property type="project" value="UniProtKB-UniRule"/>
</dbReference>
<dbReference type="GO" id="GO:0016874">
    <property type="term" value="F:ligase activity"/>
    <property type="evidence" value="ECO:0007669"/>
    <property type="project" value="UniProtKB-KW"/>
</dbReference>
<keyword evidence="5" id="KW-0436">Ligase</keyword>
<dbReference type="PANTHER" id="PTHR43679:SF2">
    <property type="entry name" value="OCTANOYL-[GCVH]:PROTEIN N-OCTANOYLTRANSFERASE"/>
    <property type="match status" value="1"/>
</dbReference>
<dbReference type="GO" id="GO:0009107">
    <property type="term" value="P:lipoate biosynthetic process"/>
    <property type="evidence" value="ECO:0007669"/>
    <property type="project" value="UniProtKB-UniRule"/>
</dbReference>
<reference evidence="5 6" key="1">
    <citation type="submission" date="2020-03" db="EMBL/GenBank/DDBJ databases">
        <title>Assessment of the enzymatic potential of alkaline-tolerant lipase obtained from Bacillus luteus H11 (technogenic soil) for the bioremediation of saline soils contaminated with petroleum substances.</title>
        <authorList>
            <person name="Kalwasinska A."/>
        </authorList>
    </citation>
    <scope>NUCLEOTIDE SEQUENCE [LARGE SCALE GENOMIC DNA]</scope>
    <source>
        <strain evidence="5 6">H11</strain>
    </source>
</reference>
<comment type="caution">
    <text evidence="5">The sequence shown here is derived from an EMBL/GenBank/DDBJ whole genome shotgun (WGS) entry which is preliminary data.</text>
</comment>
<feature type="active site" description="Acyl-thioester intermediate" evidence="3">
    <location>
        <position position="116"/>
    </location>
</feature>
<dbReference type="EC" id="2.3.1.204" evidence="3"/>
<dbReference type="InterPro" id="IPR050664">
    <property type="entry name" value="Octanoyltrans_LipM/LipL"/>
</dbReference>
<dbReference type="PANTHER" id="PTHR43679">
    <property type="entry name" value="OCTANOYLTRANSFERASE LIPM-RELATED"/>
    <property type="match status" value="1"/>
</dbReference>
<gene>
    <name evidence="3" type="primary">lipL</name>
    <name evidence="5" type="ORF">HCN83_11520</name>
</gene>
<feature type="site" description="Lowers pKa of active site Cys" evidence="3">
    <location>
        <position position="128"/>
    </location>
</feature>
<comment type="similarity">
    <text evidence="3">Belongs to the octanoyltransferase LipL family.</text>
</comment>
<name>A0A969TU04_9BACI</name>
<dbReference type="PROSITE" id="PS51733">
    <property type="entry name" value="BPL_LPL_CATALYTIC"/>
    <property type="match status" value="1"/>
</dbReference>
<dbReference type="Proteomes" id="UP000752012">
    <property type="component" value="Unassembled WGS sequence"/>
</dbReference>
<comment type="miscellaneous">
    <text evidence="3">The reaction proceeds via a thioester-linked acyl-enzyme intermediate.</text>
</comment>
<dbReference type="HAMAP" id="MF_02119">
    <property type="entry name" value="LipL"/>
    <property type="match status" value="1"/>
</dbReference>
<accession>A0A969TU04</accession>
<keyword evidence="2 3" id="KW-0012">Acyltransferase</keyword>
<evidence type="ECO:0000256" key="2">
    <source>
        <dbReference type="ARBA" id="ARBA00023315"/>
    </source>
</evidence>
<dbReference type="Gene3D" id="3.30.930.10">
    <property type="entry name" value="Bira Bifunctional Protein, Domain 2"/>
    <property type="match status" value="1"/>
</dbReference>
<evidence type="ECO:0000256" key="3">
    <source>
        <dbReference type="HAMAP-Rule" id="MF_02119"/>
    </source>
</evidence>
<evidence type="ECO:0000313" key="6">
    <source>
        <dbReference type="Proteomes" id="UP000752012"/>
    </source>
</evidence>
<evidence type="ECO:0000259" key="4">
    <source>
        <dbReference type="PROSITE" id="PS51733"/>
    </source>
</evidence>
<proteinExistence type="inferred from homology"/>
<protein>
    <recommendedName>
        <fullName evidence="3">Octanoyl-[GcvH]:protein N-octanoyltransferase</fullName>
        <ecNumber evidence="3">2.3.1.204</ecNumber>
    </recommendedName>
    <alternativeName>
        <fullName evidence="3">Octanoyl-[GcvH]:E2 amidotransferase</fullName>
    </alternativeName>
</protein>
<evidence type="ECO:0000256" key="1">
    <source>
        <dbReference type="ARBA" id="ARBA00022679"/>
    </source>
</evidence>
<dbReference type="CDD" id="cd16443">
    <property type="entry name" value="LplA"/>
    <property type="match status" value="1"/>
</dbReference>
<dbReference type="EMBL" id="JAATHJ010000018">
    <property type="protein sequence ID" value="NJP38213.1"/>
    <property type="molecule type" value="Genomic_DNA"/>
</dbReference>
<dbReference type="SUPFAM" id="SSF55681">
    <property type="entry name" value="Class II aaRS and biotin synthetases"/>
    <property type="match status" value="1"/>
</dbReference>
<dbReference type="InterPro" id="IPR024897">
    <property type="entry name" value="LipL"/>
</dbReference>
<comment type="function">
    <text evidence="3">Catalyzes the amidotransfer (transamidation) of the octanoyl moiety from octanoyl-GcvH to the lipoyl domain of the E2 subunit of lipoate-dependent enzymes.</text>
</comment>
<comment type="pathway">
    <text evidence="3">Protein modification; protein lipoylation via endogenous pathway; protein N(6)-(lipoyl)lysine from octanoyl-[acyl-carrier-protein].</text>
</comment>
<organism evidence="5 6">
    <name type="scientific">Alkalicoccus luteus</name>
    <dbReference type="NCBI Taxonomy" id="1237094"/>
    <lineage>
        <taxon>Bacteria</taxon>
        <taxon>Bacillati</taxon>
        <taxon>Bacillota</taxon>
        <taxon>Bacilli</taxon>
        <taxon>Bacillales</taxon>
        <taxon>Bacillaceae</taxon>
        <taxon>Alkalicoccus</taxon>
    </lineage>
</organism>
<comment type="catalytic activity">
    <reaction evidence="3">
        <text>N(6)-octanoyl-L-lysyl-[glycine-cleavage complex H protein] + L-lysyl-[lipoyl-carrier protein] = N(6)-octanoyl-L-lysyl-[lipoyl-carrier protein] + L-lysyl-[glycine-cleavage complex H protein]</text>
        <dbReference type="Rhea" id="RHEA:20213"/>
        <dbReference type="Rhea" id="RHEA-COMP:10500"/>
        <dbReference type="Rhea" id="RHEA-COMP:10501"/>
        <dbReference type="Rhea" id="RHEA-COMP:10503"/>
        <dbReference type="Rhea" id="RHEA-COMP:10504"/>
        <dbReference type="ChEBI" id="CHEBI:29969"/>
        <dbReference type="ChEBI" id="CHEBI:78809"/>
        <dbReference type="EC" id="2.3.1.204"/>
    </reaction>
</comment>
<dbReference type="InterPro" id="IPR045864">
    <property type="entry name" value="aa-tRNA-synth_II/BPL/LPL"/>
</dbReference>